<protein>
    <submittedName>
        <fullName evidence="1">Uncharacterized protein</fullName>
    </submittedName>
</protein>
<dbReference type="EMBL" id="LAZR01066439">
    <property type="protein sequence ID" value="KKK53564.1"/>
    <property type="molecule type" value="Genomic_DNA"/>
</dbReference>
<dbReference type="AlphaFoldDB" id="A0A0F8YH99"/>
<evidence type="ECO:0000313" key="1">
    <source>
        <dbReference type="EMBL" id="KKK53564.1"/>
    </source>
</evidence>
<accession>A0A0F8YH99</accession>
<comment type="caution">
    <text evidence="1">The sequence shown here is derived from an EMBL/GenBank/DDBJ whole genome shotgun (WGS) entry which is preliminary data.</text>
</comment>
<proteinExistence type="predicted"/>
<name>A0A0F8YH99_9ZZZZ</name>
<gene>
    <name evidence="1" type="ORF">LCGC14_3093540</name>
</gene>
<sequence>MLNKIKAFLYLVTHASGRLLDLTVNLGPFHSQLWVGREDPNTVSFAVEAECYYGPYGTPSLAISVRVGVIQVELILTRSSSG</sequence>
<reference evidence="1" key="1">
    <citation type="journal article" date="2015" name="Nature">
        <title>Complex archaea that bridge the gap between prokaryotes and eukaryotes.</title>
        <authorList>
            <person name="Spang A."/>
            <person name="Saw J.H."/>
            <person name="Jorgensen S.L."/>
            <person name="Zaremba-Niedzwiedzka K."/>
            <person name="Martijn J."/>
            <person name="Lind A.E."/>
            <person name="van Eijk R."/>
            <person name="Schleper C."/>
            <person name="Guy L."/>
            <person name="Ettema T.J."/>
        </authorList>
    </citation>
    <scope>NUCLEOTIDE SEQUENCE</scope>
</reference>
<organism evidence="1">
    <name type="scientific">marine sediment metagenome</name>
    <dbReference type="NCBI Taxonomy" id="412755"/>
    <lineage>
        <taxon>unclassified sequences</taxon>
        <taxon>metagenomes</taxon>
        <taxon>ecological metagenomes</taxon>
    </lineage>
</organism>